<keyword evidence="3" id="KW-1185">Reference proteome</keyword>
<organism evidence="2 3">
    <name type="scientific">Turneriella parva (strain ATCC BAA-1111 / DSM 21527 / NCTC 11395 / H)</name>
    <name type="common">Leptospira parva</name>
    <dbReference type="NCBI Taxonomy" id="869212"/>
    <lineage>
        <taxon>Bacteria</taxon>
        <taxon>Pseudomonadati</taxon>
        <taxon>Spirochaetota</taxon>
        <taxon>Spirochaetia</taxon>
        <taxon>Leptospirales</taxon>
        <taxon>Leptospiraceae</taxon>
        <taxon>Turneriella</taxon>
    </lineage>
</organism>
<evidence type="ECO:0000313" key="2">
    <source>
        <dbReference type="EMBL" id="AFM14274.1"/>
    </source>
</evidence>
<sequence>MRYVFMVYILGAGIAGLSLATALSRVGIRWCILEKEHEIGLYASGKNAGIIRTYETDPVIRHYAEQTLAIYRAEEPGFTECGLIIKPWDIDYSLENAERRAFTHGRDEGYLLPQNGTLSAKAVLARLLAAAKAGGGVSFGFDADLEIHESRLVALKNKAGNDNLSLTPADAVVIASGEGALQHAAALRRPLGLVAHRRNLYEYANVTGYTGPVEWNEETSCYFRADGKLLVATAGEQIPHGAGVAVDKAEVVPQHLVTLAREYPLLAERNLTGWRTCLRVMPADNRPYCGADTQVKNLWWFAGLGGRGMSLAPALAAELAHQLAGNQPTGNFAAQLSPDRAELF</sequence>
<proteinExistence type="predicted"/>
<feature type="domain" description="FAD dependent oxidoreductase" evidence="1">
    <location>
        <begin position="7"/>
        <end position="321"/>
    </location>
</feature>
<dbReference type="Gene3D" id="3.50.50.60">
    <property type="entry name" value="FAD/NAD(P)-binding domain"/>
    <property type="match status" value="2"/>
</dbReference>
<evidence type="ECO:0000259" key="1">
    <source>
        <dbReference type="Pfam" id="PF01266"/>
    </source>
</evidence>
<dbReference type="EMBL" id="CP002959">
    <property type="protein sequence ID" value="AFM14274.1"/>
    <property type="molecule type" value="Genomic_DNA"/>
</dbReference>
<dbReference type="GO" id="GO:0005737">
    <property type="term" value="C:cytoplasm"/>
    <property type="evidence" value="ECO:0007669"/>
    <property type="project" value="TreeGrafter"/>
</dbReference>
<gene>
    <name evidence="2" type="ordered locus">Turpa_3640</name>
</gene>
<dbReference type="InterPro" id="IPR036188">
    <property type="entry name" value="FAD/NAD-bd_sf"/>
</dbReference>
<dbReference type="STRING" id="869212.Turpa_3640"/>
<dbReference type="InterPro" id="IPR006076">
    <property type="entry name" value="FAD-dep_OxRdtase"/>
</dbReference>
<dbReference type="SUPFAM" id="SSF51905">
    <property type="entry name" value="FAD/NAD(P)-binding domain"/>
    <property type="match status" value="1"/>
</dbReference>
<dbReference type="Pfam" id="PF01266">
    <property type="entry name" value="DAO"/>
    <property type="match status" value="1"/>
</dbReference>
<dbReference type="RefSeq" id="WP_014804751.1">
    <property type="nucleotide sequence ID" value="NC_018020.1"/>
</dbReference>
<dbReference type="OrthoDB" id="9806257at2"/>
<dbReference type="AlphaFoldDB" id="I4BAG7"/>
<dbReference type="PANTHER" id="PTHR13847">
    <property type="entry name" value="SARCOSINE DEHYDROGENASE-RELATED"/>
    <property type="match status" value="1"/>
</dbReference>
<reference evidence="2 3" key="1">
    <citation type="submission" date="2012-06" db="EMBL/GenBank/DDBJ databases">
        <title>The complete chromosome of genome of Turneriella parva DSM 21527.</title>
        <authorList>
            <consortium name="US DOE Joint Genome Institute (JGI-PGF)"/>
            <person name="Lucas S."/>
            <person name="Han J."/>
            <person name="Lapidus A."/>
            <person name="Bruce D."/>
            <person name="Goodwin L."/>
            <person name="Pitluck S."/>
            <person name="Peters L."/>
            <person name="Kyrpides N."/>
            <person name="Mavromatis K."/>
            <person name="Ivanova N."/>
            <person name="Mikhailova N."/>
            <person name="Chertkov O."/>
            <person name="Detter J.C."/>
            <person name="Tapia R."/>
            <person name="Han C."/>
            <person name="Land M."/>
            <person name="Hauser L."/>
            <person name="Markowitz V."/>
            <person name="Cheng J.-F."/>
            <person name="Hugenholtz P."/>
            <person name="Woyke T."/>
            <person name="Wu D."/>
            <person name="Gronow S."/>
            <person name="Wellnitz S."/>
            <person name="Brambilla E."/>
            <person name="Klenk H.-P."/>
            <person name="Eisen J.A."/>
        </authorList>
    </citation>
    <scope>NUCLEOTIDE SEQUENCE [LARGE SCALE GENOMIC DNA]</scope>
    <source>
        <strain evidence="3">ATCC BAA-1111 / DSM 21527 / NCTC 11395 / H</strain>
    </source>
</reference>
<protein>
    <submittedName>
        <fullName evidence="2">FAD dependent oxidoreductase</fullName>
    </submittedName>
</protein>
<name>I4BAG7_TURPD</name>
<dbReference type="HOGENOM" id="CLU_806412_0_0_12"/>
<dbReference type="Proteomes" id="UP000006048">
    <property type="component" value="Chromosome"/>
</dbReference>
<dbReference type="KEGG" id="tpx:Turpa_3640"/>
<evidence type="ECO:0000313" key="3">
    <source>
        <dbReference type="Proteomes" id="UP000006048"/>
    </source>
</evidence>
<accession>I4BAG7</accession>
<dbReference type="Gene3D" id="3.30.9.10">
    <property type="entry name" value="D-Amino Acid Oxidase, subunit A, domain 2"/>
    <property type="match status" value="1"/>
</dbReference>